<dbReference type="InterPro" id="IPR000719">
    <property type="entry name" value="Prot_kinase_dom"/>
</dbReference>
<feature type="region of interest" description="Disordered" evidence="10">
    <location>
        <begin position="186"/>
        <end position="260"/>
    </location>
</feature>
<feature type="compositionally biased region" description="Low complexity" evidence="10">
    <location>
        <begin position="59"/>
        <end position="71"/>
    </location>
</feature>
<evidence type="ECO:0000256" key="7">
    <source>
        <dbReference type="ARBA" id="ARBA00047559"/>
    </source>
</evidence>
<evidence type="ECO:0000313" key="13">
    <source>
        <dbReference type="Proteomes" id="UP000032180"/>
    </source>
</evidence>
<reference evidence="12" key="3">
    <citation type="submission" date="2015-04" db="UniProtKB">
        <authorList>
            <consortium name="EnsemblPlants"/>
        </authorList>
    </citation>
    <scope>IDENTIFICATION</scope>
</reference>
<feature type="region of interest" description="Disordered" evidence="10">
    <location>
        <begin position="544"/>
        <end position="577"/>
    </location>
</feature>
<dbReference type="CDD" id="cd06632">
    <property type="entry name" value="STKc_MEKK1_plant"/>
    <property type="match status" value="1"/>
</dbReference>
<evidence type="ECO:0000256" key="9">
    <source>
        <dbReference type="PROSITE-ProRule" id="PRU10141"/>
    </source>
</evidence>
<dbReference type="Gramene" id="LPERR02G16480.1">
    <property type="protein sequence ID" value="LPERR02G16480.1"/>
    <property type="gene ID" value="LPERR02G16480"/>
</dbReference>
<dbReference type="EC" id="2.7.11.25" evidence="2"/>
<evidence type="ECO:0000256" key="6">
    <source>
        <dbReference type="ARBA" id="ARBA00022840"/>
    </source>
</evidence>
<dbReference type="SUPFAM" id="SSF56112">
    <property type="entry name" value="Protein kinase-like (PK-like)"/>
    <property type="match status" value="1"/>
</dbReference>
<feature type="compositionally biased region" description="Low complexity" evidence="10">
    <location>
        <begin position="15"/>
        <end position="26"/>
    </location>
</feature>
<evidence type="ECO:0000313" key="12">
    <source>
        <dbReference type="EnsemblPlants" id="LPERR02G16480.1"/>
    </source>
</evidence>
<feature type="binding site" evidence="9">
    <location>
        <position position="307"/>
    </location>
    <ligand>
        <name>ATP</name>
        <dbReference type="ChEBI" id="CHEBI:30616"/>
    </ligand>
</feature>
<dbReference type="FunFam" id="1.10.510.10:FF:001239">
    <property type="entry name" value="Predicted protein"/>
    <property type="match status" value="1"/>
</dbReference>
<dbReference type="InterPro" id="IPR017441">
    <property type="entry name" value="Protein_kinase_ATP_BS"/>
</dbReference>
<comment type="catalytic activity">
    <reaction evidence="8">
        <text>L-seryl-[protein] + ATP = O-phospho-L-seryl-[protein] + ADP + H(+)</text>
        <dbReference type="Rhea" id="RHEA:17989"/>
        <dbReference type="Rhea" id="RHEA-COMP:9863"/>
        <dbReference type="Rhea" id="RHEA-COMP:11604"/>
        <dbReference type="ChEBI" id="CHEBI:15378"/>
        <dbReference type="ChEBI" id="CHEBI:29999"/>
        <dbReference type="ChEBI" id="CHEBI:30616"/>
        <dbReference type="ChEBI" id="CHEBI:83421"/>
        <dbReference type="ChEBI" id="CHEBI:456216"/>
        <dbReference type="EC" id="2.7.11.25"/>
    </reaction>
</comment>
<feature type="region of interest" description="Disordered" evidence="10">
    <location>
        <begin position="59"/>
        <end position="121"/>
    </location>
</feature>
<reference evidence="13" key="2">
    <citation type="submission" date="2013-12" db="EMBL/GenBank/DDBJ databases">
        <authorList>
            <person name="Yu Y."/>
            <person name="Lee S."/>
            <person name="de Baynast K."/>
            <person name="Wissotski M."/>
            <person name="Liu L."/>
            <person name="Talag J."/>
            <person name="Goicoechea J."/>
            <person name="Angelova A."/>
            <person name="Jetty R."/>
            <person name="Kudrna D."/>
            <person name="Golser W."/>
            <person name="Rivera L."/>
            <person name="Zhang J."/>
            <person name="Wing R."/>
        </authorList>
    </citation>
    <scope>NUCLEOTIDE SEQUENCE</scope>
</reference>
<dbReference type="HOGENOM" id="CLU_000288_124_3_1"/>
<dbReference type="AlphaFoldDB" id="A0A0D9VH25"/>
<reference evidence="12 13" key="1">
    <citation type="submission" date="2012-08" db="EMBL/GenBank/DDBJ databases">
        <title>Oryza genome evolution.</title>
        <authorList>
            <person name="Wing R.A."/>
        </authorList>
    </citation>
    <scope>NUCLEOTIDE SEQUENCE</scope>
</reference>
<feature type="compositionally biased region" description="Low complexity" evidence="10">
    <location>
        <begin position="93"/>
        <end position="117"/>
    </location>
</feature>
<keyword evidence="5" id="KW-0418">Kinase</keyword>
<evidence type="ECO:0000256" key="4">
    <source>
        <dbReference type="ARBA" id="ARBA00022741"/>
    </source>
</evidence>
<comment type="catalytic activity">
    <reaction evidence="7">
        <text>L-threonyl-[protein] + ATP = O-phospho-L-threonyl-[protein] + ADP + H(+)</text>
        <dbReference type="Rhea" id="RHEA:46608"/>
        <dbReference type="Rhea" id="RHEA-COMP:11060"/>
        <dbReference type="Rhea" id="RHEA-COMP:11605"/>
        <dbReference type="ChEBI" id="CHEBI:15378"/>
        <dbReference type="ChEBI" id="CHEBI:30013"/>
        <dbReference type="ChEBI" id="CHEBI:30616"/>
        <dbReference type="ChEBI" id="CHEBI:61977"/>
        <dbReference type="ChEBI" id="CHEBI:456216"/>
        <dbReference type="EC" id="2.7.11.25"/>
    </reaction>
</comment>
<feature type="compositionally biased region" description="Polar residues" evidence="10">
    <location>
        <begin position="544"/>
        <end position="558"/>
    </location>
</feature>
<feature type="compositionally biased region" description="Polar residues" evidence="10">
    <location>
        <begin position="650"/>
        <end position="662"/>
    </location>
</feature>
<keyword evidence="13" id="KW-1185">Reference proteome</keyword>
<dbReference type="SMART" id="SM00220">
    <property type="entry name" value="S_TKc"/>
    <property type="match status" value="1"/>
</dbReference>
<dbReference type="Pfam" id="PF00069">
    <property type="entry name" value="Pkinase"/>
    <property type="match status" value="1"/>
</dbReference>
<organism evidence="12 13">
    <name type="scientific">Leersia perrieri</name>
    <dbReference type="NCBI Taxonomy" id="77586"/>
    <lineage>
        <taxon>Eukaryota</taxon>
        <taxon>Viridiplantae</taxon>
        <taxon>Streptophyta</taxon>
        <taxon>Embryophyta</taxon>
        <taxon>Tracheophyta</taxon>
        <taxon>Spermatophyta</taxon>
        <taxon>Magnoliopsida</taxon>
        <taxon>Liliopsida</taxon>
        <taxon>Poales</taxon>
        <taxon>Poaceae</taxon>
        <taxon>BOP clade</taxon>
        <taxon>Oryzoideae</taxon>
        <taxon>Oryzeae</taxon>
        <taxon>Oryzinae</taxon>
        <taxon>Leersia</taxon>
    </lineage>
</organism>
<feature type="region of interest" description="Disordered" evidence="10">
    <location>
        <begin position="15"/>
        <end position="44"/>
    </location>
</feature>
<evidence type="ECO:0000256" key="8">
    <source>
        <dbReference type="ARBA" id="ARBA00048329"/>
    </source>
</evidence>
<dbReference type="Proteomes" id="UP000032180">
    <property type="component" value="Chromosome 2"/>
</dbReference>
<dbReference type="PROSITE" id="PS50011">
    <property type="entry name" value="PROTEIN_KINASE_DOM"/>
    <property type="match status" value="1"/>
</dbReference>
<keyword evidence="4 9" id="KW-0547">Nucleotide-binding</keyword>
<feature type="domain" description="Protein kinase" evidence="11">
    <location>
        <begin position="278"/>
        <end position="533"/>
    </location>
</feature>
<dbReference type="GO" id="GO:0005737">
    <property type="term" value="C:cytoplasm"/>
    <property type="evidence" value="ECO:0007669"/>
    <property type="project" value="TreeGrafter"/>
</dbReference>
<dbReference type="PANTHER" id="PTHR48016:SF6">
    <property type="entry name" value="OS02G0555900 PROTEIN"/>
    <property type="match status" value="1"/>
</dbReference>
<dbReference type="eggNOG" id="KOG0198">
    <property type="taxonomic scope" value="Eukaryota"/>
</dbReference>
<dbReference type="EnsemblPlants" id="LPERR02G16480.1">
    <property type="protein sequence ID" value="LPERR02G16480.1"/>
    <property type="gene ID" value="LPERR02G16480"/>
</dbReference>
<accession>A0A0D9VH25</accession>
<name>A0A0D9VH25_9ORYZ</name>
<feature type="region of interest" description="Disordered" evidence="10">
    <location>
        <begin position="644"/>
        <end position="687"/>
    </location>
</feature>
<dbReference type="GO" id="GO:0004709">
    <property type="term" value="F:MAP kinase kinase kinase activity"/>
    <property type="evidence" value="ECO:0007669"/>
    <property type="project" value="UniProtKB-EC"/>
</dbReference>
<comment type="similarity">
    <text evidence="1">Belongs to the protein kinase superfamily. STE Ser/Thr protein kinase family. MAP kinase kinase kinase subfamily.</text>
</comment>
<evidence type="ECO:0000259" key="11">
    <source>
        <dbReference type="PROSITE" id="PS50011"/>
    </source>
</evidence>
<feature type="compositionally biased region" description="Low complexity" evidence="10">
    <location>
        <begin position="592"/>
        <end position="607"/>
    </location>
</feature>
<keyword evidence="3" id="KW-0808">Transferase</keyword>
<dbReference type="Gene3D" id="1.10.510.10">
    <property type="entry name" value="Transferase(Phosphotransferase) domain 1"/>
    <property type="match status" value="1"/>
</dbReference>
<proteinExistence type="inferred from homology"/>
<evidence type="ECO:0000256" key="5">
    <source>
        <dbReference type="ARBA" id="ARBA00022777"/>
    </source>
</evidence>
<evidence type="ECO:0000256" key="3">
    <source>
        <dbReference type="ARBA" id="ARBA00022679"/>
    </source>
</evidence>
<dbReference type="PANTHER" id="PTHR48016">
    <property type="entry name" value="MAP KINASE KINASE KINASE SSK2-RELATED-RELATED"/>
    <property type="match status" value="1"/>
</dbReference>
<evidence type="ECO:0000256" key="2">
    <source>
        <dbReference type="ARBA" id="ARBA00012406"/>
    </source>
</evidence>
<dbReference type="InterPro" id="IPR011009">
    <property type="entry name" value="Kinase-like_dom_sf"/>
</dbReference>
<dbReference type="GO" id="GO:0005524">
    <property type="term" value="F:ATP binding"/>
    <property type="evidence" value="ECO:0007669"/>
    <property type="project" value="UniProtKB-UniRule"/>
</dbReference>
<feature type="region of interest" description="Disordered" evidence="10">
    <location>
        <begin position="590"/>
        <end position="613"/>
    </location>
</feature>
<sequence>MPLWWKWRWRRKPAAPAASAAATSPRDSVELGSTSACASPRRWGAGAVPRCCVGVAASPVGRQQQQQQGLPLPRPVSKSAPMPLASSLAEVESAGPAAGGPPACGGSLSAAESAYSSDEADDVADHQNYRYTDPVVHTSGRTILPDCHNGMVEEKRFVSCSALEDHRKFFEVPIPNAKEVHRLQSLDPSTGESSHPRGRMLPEDTFGTRLRNHSPGPRGNAFSASCSREKFGFSPASPMKRMDDPRSQSQPLPLPPVPVTSSSIPSFSITSSQFQSQWKKGKLLGSGTFGQVYLGFNSENGQFCAIKEVQVILDDSNSKERLKQLNQEIDMLKQLSHQNIVQYYGSELADEALSIYLEYVSGGSIHKLLGEYGAFKEPVIRNYTRQILSGLAYLHGRNTIHRDIKGANILVGPNGEVKLADFGMAKHVTSLAEIRSCRGSPYWMAPEVIMNRGYSLAVDIWSLGCTIIEMATGRHPWHPYEHVPAMWKIINSKDIPETPECFSKEGKDFLSLCLKRDPAQRPSAASLLGHPFVHDHQAVRTQTYNATQPRNGLSSPAGTSHRKPNRESSSKRNIAPLPGIAGLNAREFAGFSTAHPSPHNTSSSPTAVRTNMSLPVSPCSSPLRQFKQSNWSCLPSPSHPALSPGIATAYPTNQVQNQSRRSTVVPDPWQEMNQLKPPSPYGSSKRF</sequence>
<dbReference type="STRING" id="77586.A0A0D9VH25"/>
<dbReference type="InterPro" id="IPR050538">
    <property type="entry name" value="MAP_kinase_kinase_kinase"/>
</dbReference>
<evidence type="ECO:0000256" key="1">
    <source>
        <dbReference type="ARBA" id="ARBA00006529"/>
    </source>
</evidence>
<protein>
    <recommendedName>
        <fullName evidence="2">mitogen-activated protein kinase kinase kinase</fullName>
        <ecNumber evidence="2">2.7.11.25</ecNumber>
    </recommendedName>
</protein>
<keyword evidence="6 9" id="KW-0067">ATP-binding</keyword>
<evidence type="ECO:0000256" key="10">
    <source>
        <dbReference type="SAM" id="MobiDB-lite"/>
    </source>
</evidence>
<dbReference type="PROSITE" id="PS00107">
    <property type="entry name" value="PROTEIN_KINASE_ATP"/>
    <property type="match status" value="1"/>
</dbReference>